<dbReference type="EC" id="4.3.3.7" evidence="5"/>
<dbReference type="RefSeq" id="WP_209667674.1">
    <property type="nucleotide sequence ID" value="NZ_JAGGMS010000001.1"/>
</dbReference>
<evidence type="ECO:0000313" key="5">
    <source>
        <dbReference type="EMBL" id="MBP2184691.1"/>
    </source>
</evidence>
<dbReference type="InterPro" id="IPR013785">
    <property type="entry name" value="Aldolase_TIM"/>
</dbReference>
<dbReference type="EMBL" id="JAGGMS010000001">
    <property type="protein sequence ID" value="MBP2184691.1"/>
    <property type="molecule type" value="Genomic_DNA"/>
</dbReference>
<keyword evidence="6" id="KW-1185">Reference proteome</keyword>
<reference evidence="5 6" key="1">
    <citation type="submission" date="2021-03" db="EMBL/GenBank/DDBJ databases">
        <title>Sequencing the genomes of 1000 actinobacteria strains.</title>
        <authorList>
            <person name="Klenk H.-P."/>
        </authorList>
    </citation>
    <scope>NUCLEOTIDE SEQUENCE [LARGE SCALE GENOMIC DNA]</scope>
    <source>
        <strain evidence="5 6">DSM 45510</strain>
    </source>
</reference>
<evidence type="ECO:0000313" key="6">
    <source>
        <dbReference type="Proteomes" id="UP000741013"/>
    </source>
</evidence>
<evidence type="ECO:0000256" key="3">
    <source>
        <dbReference type="ARBA" id="ARBA00023270"/>
    </source>
</evidence>
<dbReference type="Pfam" id="PF00701">
    <property type="entry name" value="DHDPS"/>
    <property type="match status" value="1"/>
</dbReference>
<dbReference type="GO" id="GO:0008840">
    <property type="term" value="F:4-hydroxy-tetrahydrodipicolinate synthase activity"/>
    <property type="evidence" value="ECO:0007669"/>
    <property type="project" value="UniProtKB-EC"/>
</dbReference>
<dbReference type="PROSITE" id="PS00666">
    <property type="entry name" value="DHDPS_2"/>
    <property type="match status" value="1"/>
</dbReference>
<sequence length="309" mass="33229">MTATRFAGVIPPLCTPLHDDWTIDTASFRRHIDGQLTAGVHGIFVLGSSGEVPFLPDGHRRVVLETAVDQAAGRVPVLAGCIDMTTLRVLGHVRDAEAAGADAIVVTAPYYTRTHVAEIERHFRLIREHTELPIFAYDIPVAVHNRLDREMVLRLAAEGVLAGLKDSSGDEAGFRFVLLGKKERGLDSFAVFTGSELVVDAALSMGADGVVPGLANVDPDGYVAIHRHVLAGELDAARRIQERLLRLFTITDVAPPARMGRGSAALGAFKAAMKLRGFIDNAVMAPPQLPLNAEELLQIKEKLAESGLV</sequence>
<gene>
    <name evidence="5" type="ORF">JOM49_006217</name>
</gene>
<keyword evidence="3" id="KW-0704">Schiff base</keyword>
<evidence type="ECO:0000256" key="2">
    <source>
        <dbReference type="ARBA" id="ARBA00023239"/>
    </source>
</evidence>
<comment type="similarity">
    <text evidence="1 4">Belongs to the DapA family.</text>
</comment>
<dbReference type="CDD" id="cd00408">
    <property type="entry name" value="DHDPS-like"/>
    <property type="match status" value="1"/>
</dbReference>
<keyword evidence="2 4" id="KW-0456">Lyase</keyword>
<name>A0ABS4Q1I5_9PSEU</name>
<dbReference type="SMART" id="SM01130">
    <property type="entry name" value="DHDPS"/>
    <property type="match status" value="1"/>
</dbReference>
<protein>
    <submittedName>
        <fullName evidence="5">4-hydroxy-tetrahydrodipicolinate synthase</fullName>
        <ecNumber evidence="5">4.3.3.7</ecNumber>
    </submittedName>
</protein>
<dbReference type="InterPro" id="IPR020625">
    <property type="entry name" value="Schiff_base-form_aldolases_AS"/>
</dbReference>
<dbReference type="PIRSF" id="PIRSF001365">
    <property type="entry name" value="DHDPS"/>
    <property type="match status" value="1"/>
</dbReference>
<dbReference type="Proteomes" id="UP000741013">
    <property type="component" value="Unassembled WGS sequence"/>
</dbReference>
<dbReference type="Gene3D" id="3.20.20.70">
    <property type="entry name" value="Aldolase class I"/>
    <property type="match status" value="1"/>
</dbReference>
<organism evidence="5 6">
    <name type="scientific">Amycolatopsis magusensis</name>
    <dbReference type="NCBI Taxonomy" id="882444"/>
    <lineage>
        <taxon>Bacteria</taxon>
        <taxon>Bacillati</taxon>
        <taxon>Actinomycetota</taxon>
        <taxon>Actinomycetes</taxon>
        <taxon>Pseudonocardiales</taxon>
        <taxon>Pseudonocardiaceae</taxon>
        <taxon>Amycolatopsis</taxon>
    </lineage>
</organism>
<comment type="caution">
    <text evidence="5">The sequence shown here is derived from an EMBL/GenBank/DDBJ whole genome shotgun (WGS) entry which is preliminary data.</text>
</comment>
<dbReference type="PANTHER" id="PTHR12128:SF66">
    <property type="entry name" value="4-HYDROXY-2-OXOGLUTARATE ALDOLASE, MITOCHONDRIAL"/>
    <property type="match status" value="1"/>
</dbReference>
<proteinExistence type="inferred from homology"/>
<evidence type="ECO:0000256" key="1">
    <source>
        <dbReference type="ARBA" id="ARBA00007592"/>
    </source>
</evidence>
<dbReference type="PRINTS" id="PR00146">
    <property type="entry name" value="DHPICSNTHASE"/>
</dbReference>
<dbReference type="InterPro" id="IPR002220">
    <property type="entry name" value="DapA-like"/>
</dbReference>
<dbReference type="PANTHER" id="PTHR12128">
    <property type="entry name" value="DIHYDRODIPICOLINATE SYNTHASE"/>
    <property type="match status" value="1"/>
</dbReference>
<accession>A0ABS4Q1I5</accession>
<evidence type="ECO:0000256" key="4">
    <source>
        <dbReference type="PIRNR" id="PIRNR001365"/>
    </source>
</evidence>
<dbReference type="SUPFAM" id="SSF51569">
    <property type="entry name" value="Aldolase"/>
    <property type="match status" value="1"/>
</dbReference>